<dbReference type="FunFam" id="3.40.50.300:FF:001975">
    <property type="entry name" value="ATP-dependent DNA helicase"/>
    <property type="match status" value="1"/>
</dbReference>
<evidence type="ECO:0000256" key="3">
    <source>
        <dbReference type="ARBA" id="ARBA00022741"/>
    </source>
</evidence>
<dbReference type="Proteomes" id="UP000738349">
    <property type="component" value="Unassembled WGS sequence"/>
</dbReference>
<evidence type="ECO:0000256" key="4">
    <source>
        <dbReference type="ARBA" id="ARBA00022801"/>
    </source>
</evidence>
<dbReference type="GO" id="GO:0000724">
    <property type="term" value="P:double-strand break repair via homologous recombination"/>
    <property type="evidence" value="ECO:0007669"/>
    <property type="project" value="TreeGrafter"/>
</dbReference>
<dbReference type="InterPro" id="IPR027417">
    <property type="entry name" value="P-loop_NTPase"/>
</dbReference>
<dbReference type="PANTHER" id="PTHR13710:SF153">
    <property type="entry name" value="RECQ-LIKE DNA HELICASE BLM"/>
    <property type="match status" value="1"/>
</dbReference>
<comment type="catalytic activity">
    <reaction evidence="10">
        <text>Couples ATP hydrolysis with the unwinding of duplex DNA by translocating in the 3'-5' direction.</text>
        <dbReference type="EC" id="5.6.2.4"/>
    </reaction>
</comment>
<dbReference type="GO" id="GO:0043138">
    <property type="term" value="F:3'-5' DNA helicase activity"/>
    <property type="evidence" value="ECO:0007669"/>
    <property type="project" value="UniProtKB-EC"/>
</dbReference>
<dbReference type="Pfam" id="PF00270">
    <property type="entry name" value="DEAD"/>
    <property type="match status" value="1"/>
</dbReference>
<keyword evidence="5" id="KW-0347">Helicase</keyword>
<dbReference type="EMBL" id="JAGMUV010000002">
    <property type="protein sequence ID" value="KAH7170978.1"/>
    <property type="molecule type" value="Genomic_DNA"/>
</dbReference>
<dbReference type="GO" id="GO:0003677">
    <property type="term" value="F:DNA binding"/>
    <property type="evidence" value="ECO:0007669"/>
    <property type="project" value="UniProtKB-KW"/>
</dbReference>
<dbReference type="CDD" id="cd18794">
    <property type="entry name" value="SF2_C_RecQ"/>
    <property type="match status" value="1"/>
</dbReference>
<feature type="region of interest" description="Disordered" evidence="13">
    <location>
        <begin position="637"/>
        <end position="656"/>
    </location>
</feature>
<dbReference type="CDD" id="cd17920">
    <property type="entry name" value="DEXHc_RecQ"/>
    <property type="match status" value="1"/>
</dbReference>
<reference evidence="16" key="1">
    <citation type="journal article" date="2021" name="Nat. Commun.">
        <title>Genetic determinants of endophytism in the Arabidopsis root mycobiome.</title>
        <authorList>
            <person name="Mesny F."/>
            <person name="Miyauchi S."/>
            <person name="Thiergart T."/>
            <person name="Pickel B."/>
            <person name="Atanasova L."/>
            <person name="Karlsson M."/>
            <person name="Huettel B."/>
            <person name="Barry K.W."/>
            <person name="Haridas S."/>
            <person name="Chen C."/>
            <person name="Bauer D."/>
            <person name="Andreopoulos W."/>
            <person name="Pangilinan J."/>
            <person name="LaButti K."/>
            <person name="Riley R."/>
            <person name="Lipzen A."/>
            <person name="Clum A."/>
            <person name="Drula E."/>
            <person name="Henrissat B."/>
            <person name="Kohler A."/>
            <person name="Grigoriev I.V."/>
            <person name="Martin F.M."/>
            <person name="Hacquard S."/>
        </authorList>
    </citation>
    <scope>NUCLEOTIDE SEQUENCE</scope>
    <source>
        <strain evidence="16">MPI-CAGE-AT-0147</strain>
    </source>
</reference>
<dbReference type="GO" id="GO:0009378">
    <property type="term" value="F:four-way junction helicase activity"/>
    <property type="evidence" value="ECO:0007669"/>
    <property type="project" value="TreeGrafter"/>
</dbReference>
<accession>A0A9P9FRE0</accession>
<dbReference type="GO" id="GO:0005694">
    <property type="term" value="C:chromosome"/>
    <property type="evidence" value="ECO:0007669"/>
    <property type="project" value="TreeGrafter"/>
</dbReference>
<sequence length="1680" mass="186095">MTRNNLADHLPWLLKNLDLPKPLTLTFPSASDTSGSVASQSQSCGSSGTQEFEIETIIDSKTDLSPRRAKLSGSNGLCETSKPLRDTEKVILTEYAMARLTSSVKTKKPSLVSKPQPQLLTPASTKHLSLQPDSLSKHALGTRSPLTSRKYEPTPKRQIAPPRSHHASSPDFPDLDANDLECMDLTADTFASSDSLQFADDIKASRDDCASRSELPVSSGKKRKSNDVSKEEFADMDDFPDVYELLGTDPPISSPSKSISRRKIGTSSARARRIRELPVEPPSPSKRLGPVEEEHRVLPSSPTEASSWKSQSSREVTHKVADVVPTSPASRKRAKNSPTDSPGIDGIPAHTDQAHISQQPTCQDELVIPDSDEEFMTPPSHNSSLVVLGASVIKTVQHGVTKKESPSVSQMIQDSPSGRKLSLTRPADMEIRGASHHDLSEYTIEEAAPSSSQTPGILTRLYAEPDLLAKRGDIVDKLIRRNTENFSRAITERWPKDKRSQIKSEKERLLKQQQAIKDLADPTDSYVSLCKKREELVSQVAQAYSEGIDTDEDETRLDELTDEIQEMEQSLIRALDDAGLDEDALVQSSQPSPCSAPGQVVVMGTQPTAQSTVNMSAASREPMPVMETGSQVVQQTQLPQTNESKNWSGTNRTTQVPPRMSLISQDEDDMSFLPFPRDVQMPSKARSRPQPALPPHVEFDVPDEGFSDTDDDVLQPASRPVAKAAPAITRRTPQGNRQYRTRDEFSDFSDDEDMLAFAQDYETRQSLGVPSQGSRMVFSETSGNATATMRSRGVSKKQATPVVADARIPPELMRHPWSPEVQRMLKDRFRMRGFRHNQLEAINATLGGEDAFVLMPTGGGKSLCYQLPAVIKTGKTRGVTIVVSPLISLMQDQVDHMKALGIQAVAFNGECSAEYKRQVMSAFNERSPEHFVELLYVTPEMVSKNNAFNNGMQTLYRKGKLARLVIDEAHCVSQWGHDFRPDYKTLGQVRLRYPEVPVMALTATATQNVIVDIRHNLGMPNCKTFSQSFNRPNLYYEVLPKGSNTTATESIASLIRSKYSGLSGIVYTISRKQAEDVAEKLTNHGITARHYHAGIDPQEKVEVQTSWQKGDVKVVVATIAFGMGIDKPDVRFVVHHGLPKSLEGYYQETGRAGRDGKPSDCILFYGKGDIRVLKKLIADGDGNAEQKERQMVMLNRVTAFCDNKSDCRRTEVLRYFGEDFTPDECHKSCDNCKAGLTFEQQDFSEYAIAAIRVVQRQKRLTPTQCAEILLGKKYPPQEQHLSDEFYGSAKGLKKHELVRVIDKLSAEKAFDEENVVGNYGVAIQYLQLGPRARQFLMGQSQLMLTIQVSEAKASKSTKAKAKKTGKKAKDQDTLAVPSTYVSSPIDRRRKKSRVVESDDEEHAMAATGYQNDGFVMPDDEMDDDEEDAFNELPKHRPARPPSKRLGPPISTDARLQELPEIHQDIIHGFVQEAKKIEEYIRNRKELRKPLFTERDFQEMAIHWTVSLDMMKRIPGIDPDKVKEHGPKILHILRRHHGMFQEIMVDNPDGDVSQEVVDLISSEVEADDGMDDDDEGEDSHYFNGNNSGAPSANVQAWHDKLQGLNSQPNQSKPKSSYGGRGGGKKFSAKKWPRRSSGGVSKRKGAGGSRKASSSSTTSRAASVGARKIVRKASGGIGLMPL</sequence>
<evidence type="ECO:0000256" key="6">
    <source>
        <dbReference type="ARBA" id="ARBA00022840"/>
    </source>
</evidence>
<dbReference type="OrthoDB" id="10261556at2759"/>
<keyword evidence="6" id="KW-0067">ATP-binding</keyword>
<comment type="similarity">
    <text evidence="2">Belongs to the helicase family. RecQ subfamily.</text>
</comment>
<dbReference type="InterPro" id="IPR011545">
    <property type="entry name" value="DEAD/DEAH_box_helicase_dom"/>
</dbReference>
<feature type="compositionally biased region" description="Polar residues" evidence="13">
    <location>
        <begin position="406"/>
        <end position="416"/>
    </location>
</feature>
<dbReference type="Gene3D" id="1.10.10.10">
    <property type="entry name" value="Winged helix-like DNA-binding domain superfamily/Winged helix DNA-binding domain"/>
    <property type="match status" value="1"/>
</dbReference>
<feature type="compositionally biased region" description="Acidic residues" evidence="13">
    <location>
        <begin position="1565"/>
        <end position="1576"/>
    </location>
</feature>
<feature type="compositionally biased region" description="Polar residues" evidence="13">
    <location>
        <begin position="1581"/>
        <end position="1593"/>
    </location>
</feature>
<evidence type="ECO:0000256" key="11">
    <source>
        <dbReference type="ARBA" id="ARBA00034808"/>
    </source>
</evidence>
<feature type="coiled-coil region" evidence="12">
    <location>
        <begin position="550"/>
        <end position="577"/>
    </location>
</feature>
<dbReference type="GO" id="GO:0005524">
    <property type="term" value="F:ATP binding"/>
    <property type="evidence" value="ECO:0007669"/>
    <property type="project" value="UniProtKB-KW"/>
</dbReference>
<dbReference type="SMART" id="SM00487">
    <property type="entry name" value="DEXDc"/>
    <property type="match status" value="1"/>
</dbReference>
<feature type="compositionally biased region" description="Polar residues" evidence="13">
    <location>
        <begin position="300"/>
        <end position="314"/>
    </location>
</feature>
<name>A0A9P9FRE0_9HYPO</name>
<evidence type="ECO:0000256" key="9">
    <source>
        <dbReference type="ARBA" id="ARBA00023242"/>
    </source>
</evidence>
<evidence type="ECO:0000313" key="16">
    <source>
        <dbReference type="EMBL" id="KAH7170978.1"/>
    </source>
</evidence>
<dbReference type="Pfam" id="PF00271">
    <property type="entry name" value="Helicase_C"/>
    <property type="match status" value="1"/>
</dbReference>
<feature type="compositionally biased region" description="Polar residues" evidence="13">
    <location>
        <begin position="113"/>
        <end position="134"/>
    </location>
</feature>
<feature type="region of interest" description="Disordered" evidence="13">
    <location>
        <begin position="104"/>
        <end position="175"/>
    </location>
</feature>
<dbReference type="EC" id="5.6.2.4" evidence="11"/>
<dbReference type="InterPro" id="IPR014001">
    <property type="entry name" value="Helicase_ATP-bd"/>
</dbReference>
<evidence type="ECO:0000256" key="13">
    <source>
        <dbReference type="SAM" id="MobiDB-lite"/>
    </source>
</evidence>
<evidence type="ECO:0000256" key="12">
    <source>
        <dbReference type="SAM" id="Coils"/>
    </source>
</evidence>
<comment type="subcellular location">
    <subcellularLocation>
        <location evidence="1">Nucleus</location>
    </subcellularLocation>
</comment>
<dbReference type="InterPro" id="IPR036388">
    <property type="entry name" value="WH-like_DNA-bd_sf"/>
</dbReference>
<dbReference type="GO" id="GO:0016787">
    <property type="term" value="F:hydrolase activity"/>
    <property type="evidence" value="ECO:0007669"/>
    <property type="project" value="UniProtKB-KW"/>
</dbReference>
<dbReference type="Pfam" id="PF16124">
    <property type="entry name" value="RecQ_Zn_bind"/>
    <property type="match status" value="1"/>
</dbReference>
<dbReference type="InterPro" id="IPR002464">
    <property type="entry name" value="DNA/RNA_helicase_DEAH_CS"/>
</dbReference>
<dbReference type="GO" id="GO:0005634">
    <property type="term" value="C:nucleus"/>
    <property type="evidence" value="ECO:0007669"/>
    <property type="project" value="UniProtKB-SubCell"/>
</dbReference>
<keyword evidence="4" id="KW-0378">Hydrolase</keyword>
<feature type="region of interest" description="Disordered" evidence="13">
    <location>
        <begin position="1565"/>
        <end position="1680"/>
    </location>
</feature>
<dbReference type="InterPro" id="IPR018982">
    <property type="entry name" value="RQC_domain"/>
</dbReference>
<feature type="compositionally biased region" description="Basic residues" evidence="13">
    <location>
        <begin position="1355"/>
        <end position="1366"/>
    </location>
</feature>
<keyword evidence="8" id="KW-0413">Isomerase</keyword>
<dbReference type="InterPro" id="IPR004589">
    <property type="entry name" value="DNA_helicase_ATP-dep_RecQ"/>
</dbReference>
<keyword evidence="12" id="KW-0175">Coiled coil</keyword>
<evidence type="ECO:0000256" key="7">
    <source>
        <dbReference type="ARBA" id="ARBA00023125"/>
    </source>
</evidence>
<evidence type="ECO:0000313" key="17">
    <source>
        <dbReference type="Proteomes" id="UP000738349"/>
    </source>
</evidence>
<dbReference type="Pfam" id="PF09382">
    <property type="entry name" value="RQC"/>
    <property type="match status" value="1"/>
</dbReference>
<organism evidence="16 17">
    <name type="scientific">Dactylonectria macrodidyma</name>
    <dbReference type="NCBI Taxonomy" id="307937"/>
    <lineage>
        <taxon>Eukaryota</taxon>
        <taxon>Fungi</taxon>
        <taxon>Dikarya</taxon>
        <taxon>Ascomycota</taxon>
        <taxon>Pezizomycotina</taxon>
        <taxon>Sordariomycetes</taxon>
        <taxon>Hypocreomycetidae</taxon>
        <taxon>Hypocreales</taxon>
        <taxon>Nectriaceae</taxon>
        <taxon>Dactylonectria</taxon>
    </lineage>
</organism>
<evidence type="ECO:0000256" key="1">
    <source>
        <dbReference type="ARBA" id="ARBA00004123"/>
    </source>
</evidence>
<dbReference type="InterPro" id="IPR036390">
    <property type="entry name" value="WH_DNA-bd_sf"/>
</dbReference>
<feature type="region of interest" description="Disordered" evidence="13">
    <location>
        <begin position="208"/>
        <end position="361"/>
    </location>
</feature>
<dbReference type="Gene3D" id="3.40.50.300">
    <property type="entry name" value="P-loop containing nucleotide triphosphate hydrolases"/>
    <property type="match status" value="2"/>
</dbReference>
<comment type="caution">
    <text evidence="16">The sequence shown here is derived from an EMBL/GenBank/DDBJ whole genome shotgun (WGS) entry which is preliminary data.</text>
</comment>
<keyword evidence="17" id="KW-1185">Reference proteome</keyword>
<dbReference type="InterPro" id="IPR001650">
    <property type="entry name" value="Helicase_C-like"/>
</dbReference>
<dbReference type="PANTHER" id="PTHR13710">
    <property type="entry name" value="DNA HELICASE RECQ FAMILY MEMBER"/>
    <property type="match status" value="1"/>
</dbReference>
<keyword evidence="7" id="KW-0238">DNA-binding</keyword>
<feature type="compositionally biased region" description="Basic residues" evidence="13">
    <location>
        <begin position="1621"/>
        <end position="1632"/>
    </location>
</feature>
<evidence type="ECO:0000256" key="8">
    <source>
        <dbReference type="ARBA" id="ARBA00023235"/>
    </source>
</evidence>
<dbReference type="FunFam" id="3.40.50.300:FF:000537">
    <property type="entry name" value="Bloom syndrome RecQ-like helicase"/>
    <property type="match status" value="1"/>
</dbReference>
<dbReference type="PROSITE" id="PS51192">
    <property type="entry name" value="HELICASE_ATP_BIND_1"/>
    <property type="match status" value="1"/>
</dbReference>
<feature type="region of interest" description="Disordered" evidence="13">
    <location>
        <begin position="402"/>
        <end position="422"/>
    </location>
</feature>
<evidence type="ECO:0000256" key="5">
    <source>
        <dbReference type="ARBA" id="ARBA00022806"/>
    </source>
</evidence>
<proteinExistence type="inferred from homology"/>
<feature type="region of interest" description="Disordered" evidence="13">
    <location>
        <begin position="680"/>
        <end position="699"/>
    </location>
</feature>
<dbReference type="InterPro" id="IPR032284">
    <property type="entry name" value="RecQ_Zn-bd"/>
</dbReference>
<dbReference type="NCBIfam" id="TIGR00614">
    <property type="entry name" value="recQ_fam"/>
    <property type="match status" value="1"/>
</dbReference>
<feature type="compositionally biased region" description="Low complexity" evidence="13">
    <location>
        <begin position="1647"/>
        <end position="1665"/>
    </location>
</feature>
<dbReference type="SUPFAM" id="SSF52540">
    <property type="entry name" value="P-loop containing nucleoside triphosphate hydrolases"/>
    <property type="match status" value="1"/>
</dbReference>
<feature type="domain" description="Helicase C-terminal" evidence="15">
    <location>
        <begin position="1054"/>
        <end position="1195"/>
    </location>
</feature>
<keyword evidence="9" id="KW-0539">Nucleus</keyword>
<dbReference type="SMART" id="SM00490">
    <property type="entry name" value="HELICc"/>
    <property type="match status" value="1"/>
</dbReference>
<feature type="region of interest" description="Disordered" evidence="13">
    <location>
        <begin position="1353"/>
        <end position="1405"/>
    </location>
</feature>
<evidence type="ECO:0000256" key="2">
    <source>
        <dbReference type="ARBA" id="ARBA00005446"/>
    </source>
</evidence>
<evidence type="ECO:0000256" key="10">
    <source>
        <dbReference type="ARBA" id="ARBA00034617"/>
    </source>
</evidence>
<feature type="domain" description="Helicase ATP-binding" evidence="14">
    <location>
        <begin position="842"/>
        <end position="1023"/>
    </location>
</feature>
<gene>
    <name evidence="16" type="ORF">EDB81DRAFT_186441</name>
</gene>
<dbReference type="PROSITE" id="PS51194">
    <property type="entry name" value="HELICASE_CTER"/>
    <property type="match status" value="1"/>
</dbReference>
<dbReference type="PROSITE" id="PS00690">
    <property type="entry name" value="DEAH_ATP_HELICASE"/>
    <property type="match status" value="1"/>
</dbReference>
<dbReference type="GO" id="GO:0005737">
    <property type="term" value="C:cytoplasm"/>
    <property type="evidence" value="ECO:0007669"/>
    <property type="project" value="TreeGrafter"/>
</dbReference>
<dbReference type="SMART" id="SM00956">
    <property type="entry name" value="RQC"/>
    <property type="match status" value="1"/>
</dbReference>
<dbReference type="SUPFAM" id="SSF46785">
    <property type="entry name" value="Winged helix' DNA-binding domain"/>
    <property type="match status" value="1"/>
</dbReference>
<protein>
    <recommendedName>
        <fullName evidence="11">DNA 3'-5' helicase</fullName>
        <ecNumber evidence="11">5.6.2.4</ecNumber>
    </recommendedName>
</protein>
<feature type="region of interest" description="Disordered" evidence="13">
    <location>
        <begin position="31"/>
        <end position="50"/>
    </location>
</feature>
<evidence type="ECO:0000259" key="14">
    <source>
        <dbReference type="PROSITE" id="PS51192"/>
    </source>
</evidence>
<dbReference type="GO" id="GO:0006260">
    <property type="term" value="P:DNA replication"/>
    <property type="evidence" value="ECO:0007669"/>
    <property type="project" value="InterPro"/>
</dbReference>
<keyword evidence="3" id="KW-0547">Nucleotide-binding</keyword>
<evidence type="ECO:0000259" key="15">
    <source>
        <dbReference type="PROSITE" id="PS51194"/>
    </source>
</evidence>